<dbReference type="InterPro" id="IPR053976">
    <property type="entry name" value="PFF1_TM"/>
</dbReference>
<dbReference type="InterPro" id="IPR053975">
    <property type="entry name" value="PFF1_C"/>
</dbReference>
<evidence type="ECO:0000313" key="6">
    <source>
        <dbReference type="Proteomes" id="UP000092321"/>
    </source>
</evidence>
<dbReference type="EMBL" id="LXPE01000208">
    <property type="protein sequence ID" value="OBA25171.1"/>
    <property type="molecule type" value="Genomic_DNA"/>
</dbReference>
<keyword evidence="2" id="KW-1133">Transmembrane helix</keyword>
<reference evidence="6" key="1">
    <citation type="journal article" date="2016" name="Proc. Natl. Acad. Sci. U.S.A.">
        <title>Comparative genomics of biotechnologically important yeasts.</title>
        <authorList>
            <person name="Riley R."/>
            <person name="Haridas S."/>
            <person name="Wolfe K.H."/>
            <person name="Lopes M.R."/>
            <person name="Hittinger C.T."/>
            <person name="Goeker M."/>
            <person name="Salamov A.A."/>
            <person name="Wisecaver J.H."/>
            <person name="Long T.M."/>
            <person name="Calvey C.H."/>
            <person name="Aerts A.L."/>
            <person name="Barry K.W."/>
            <person name="Choi C."/>
            <person name="Clum A."/>
            <person name="Coughlan A.Y."/>
            <person name="Deshpande S."/>
            <person name="Douglass A.P."/>
            <person name="Hanson S.J."/>
            <person name="Klenk H.-P."/>
            <person name="LaButti K.M."/>
            <person name="Lapidus A."/>
            <person name="Lindquist E.A."/>
            <person name="Lipzen A.M."/>
            <person name="Meier-Kolthoff J.P."/>
            <person name="Ohm R.A."/>
            <person name="Otillar R.P."/>
            <person name="Pangilinan J.L."/>
            <person name="Peng Y."/>
            <person name="Rokas A."/>
            <person name="Rosa C.A."/>
            <person name="Scheuner C."/>
            <person name="Sibirny A.A."/>
            <person name="Slot J.C."/>
            <person name="Stielow J.B."/>
            <person name="Sun H."/>
            <person name="Kurtzman C.P."/>
            <person name="Blackwell M."/>
            <person name="Grigoriev I.V."/>
            <person name="Jeffries T.W."/>
        </authorList>
    </citation>
    <scope>NUCLEOTIDE SEQUENCE [LARGE SCALE GENOMIC DNA]</scope>
    <source>
        <strain evidence="6">NRRL Y-1626</strain>
    </source>
</reference>
<evidence type="ECO:0000313" key="5">
    <source>
        <dbReference type="EMBL" id="OBA25171.1"/>
    </source>
</evidence>
<evidence type="ECO:0000259" key="4">
    <source>
        <dbReference type="Pfam" id="PF22251"/>
    </source>
</evidence>
<feature type="transmembrane region" description="Helical" evidence="2">
    <location>
        <begin position="69"/>
        <end position="89"/>
    </location>
</feature>
<sequence>MIMMRMLEKEKFLVNVSNEDPDYNSVEHQNGNETLDNITTNNNNNIERDDHLADREDEEYMENLKKPIFANWWLQYLLTVPFLTLFMTYSSSLVLTALHQSVTESYKSLHQVSTILLYSCFLIALPIIPFVPKLNHYWIILISAVFLIASTCSLNLDPFTEQTPIKIRVAEYWDLNSQKPKNHMKATSIDLTSYYKDKKQLLLPNMLEDLPSQKPDTTVTCETSPSGAQSCEWVLPFINSTTKENTFFDIEVMKNTRLDEDRTIYEPLKASFKIANIENRIKTNGLSWIKPLEYGVDELQLHKLDFKKEFEVELTWIPKLLLDSDGFDSVHDDELEVDVKCYFGDLIVDNVYQSDGIQELIEYANTNFVISNLEKGVIVSEKTIIL</sequence>
<dbReference type="Proteomes" id="UP000092321">
    <property type="component" value="Unassembled WGS sequence"/>
</dbReference>
<feature type="domain" description="Vacuolar membrane protease C-terminal" evidence="3">
    <location>
        <begin position="166"/>
        <end position="281"/>
    </location>
</feature>
<keyword evidence="2" id="KW-0472">Membrane</keyword>
<dbReference type="Pfam" id="PF22250">
    <property type="entry name" value="PFF1_C"/>
    <property type="match status" value="2"/>
</dbReference>
<keyword evidence="2" id="KW-0812">Transmembrane</keyword>
<evidence type="ECO:0000256" key="1">
    <source>
        <dbReference type="SAM" id="MobiDB-lite"/>
    </source>
</evidence>
<comment type="caution">
    <text evidence="5">The sequence shown here is derived from an EMBL/GenBank/DDBJ whole genome shotgun (WGS) entry which is preliminary data.</text>
</comment>
<feature type="compositionally biased region" description="Polar residues" evidence="1">
    <location>
        <begin position="27"/>
        <end position="36"/>
    </location>
</feature>
<feature type="transmembrane region" description="Helical" evidence="2">
    <location>
        <begin position="137"/>
        <end position="156"/>
    </location>
</feature>
<dbReference type="Pfam" id="PF22251">
    <property type="entry name" value="PFF1_TM"/>
    <property type="match status" value="1"/>
</dbReference>
<evidence type="ECO:0000259" key="3">
    <source>
        <dbReference type="Pfam" id="PF22250"/>
    </source>
</evidence>
<organism evidence="5 6">
    <name type="scientific">Hanseniaspora valbyensis NRRL Y-1626</name>
    <dbReference type="NCBI Taxonomy" id="766949"/>
    <lineage>
        <taxon>Eukaryota</taxon>
        <taxon>Fungi</taxon>
        <taxon>Dikarya</taxon>
        <taxon>Ascomycota</taxon>
        <taxon>Saccharomycotina</taxon>
        <taxon>Saccharomycetes</taxon>
        <taxon>Saccharomycodales</taxon>
        <taxon>Saccharomycodaceae</taxon>
        <taxon>Hanseniaspora</taxon>
    </lineage>
</organism>
<feature type="domain" description="Vacuolar membrane protease transmembrane" evidence="4">
    <location>
        <begin position="21"/>
        <end position="136"/>
    </location>
</feature>
<evidence type="ECO:0000256" key="2">
    <source>
        <dbReference type="SAM" id="Phobius"/>
    </source>
</evidence>
<dbReference type="AlphaFoldDB" id="A0A1B7T8V7"/>
<feature type="region of interest" description="Disordered" evidence="1">
    <location>
        <begin position="27"/>
        <end position="47"/>
    </location>
</feature>
<name>A0A1B7T8V7_9ASCO</name>
<proteinExistence type="predicted"/>
<protein>
    <submittedName>
        <fullName evidence="5">Uncharacterized protein</fullName>
    </submittedName>
</protein>
<keyword evidence="6" id="KW-1185">Reference proteome</keyword>
<accession>A0A1B7T8V7</accession>
<feature type="transmembrane region" description="Helical" evidence="2">
    <location>
        <begin position="109"/>
        <end position="130"/>
    </location>
</feature>
<gene>
    <name evidence="5" type="ORF">HANVADRAFT_4020</name>
</gene>
<feature type="domain" description="Vacuolar membrane protease C-terminal" evidence="3">
    <location>
        <begin position="293"/>
        <end position="378"/>
    </location>
</feature>
<dbReference type="OrthoDB" id="76293at2759"/>